<comment type="caution">
    <text evidence="2">The sequence shown here is derived from an EMBL/GenBank/DDBJ whole genome shotgun (WGS) entry which is preliminary data.</text>
</comment>
<protein>
    <submittedName>
        <fullName evidence="2">Uncharacterized protein</fullName>
    </submittedName>
</protein>
<evidence type="ECO:0000313" key="2">
    <source>
        <dbReference type="EMBL" id="MPM99964.1"/>
    </source>
</evidence>
<dbReference type="AlphaFoldDB" id="A0A645ED50"/>
<sequence length="66" mass="7897">MQRYRKIIVSLQKLKVDIMSLPYRKDIEQDLENEVFPKRLANIPIDIPEEDMEEETNESSETQDED</sequence>
<dbReference type="EMBL" id="VSSQ01046018">
    <property type="protein sequence ID" value="MPM99964.1"/>
    <property type="molecule type" value="Genomic_DNA"/>
</dbReference>
<feature type="region of interest" description="Disordered" evidence="1">
    <location>
        <begin position="42"/>
        <end position="66"/>
    </location>
</feature>
<accession>A0A645ED50</accession>
<name>A0A645ED50_9ZZZZ</name>
<gene>
    <name evidence="2" type="ORF">SDC9_147159</name>
</gene>
<reference evidence="2" key="1">
    <citation type="submission" date="2019-08" db="EMBL/GenBank/DDBJ databases">
        <authorList>
            <person name="Kucharzyk K."/>
            <person name="Murdoch R.W."/>
            <person name="Higgins S."/>
            <person name="Loffler F."/>
        </authorList>
    </citation>
    <scope>NUCLEOTIDE SEQUENCE</scope>
</reference>
<organism evidence="2">
    <name type="scientific">bioreactor metagenome</name>
    <dbReference type="NCBI Taxonomy" id="1076179"/>
    <lineage>
        <taxon>unclassified sequences</taxon>
        <taxon>metagenomes</taxon>
        <taxon>ecological metagenomes</taxon>
    </lineage>
</organism>
<proteinExistence type="predicted"/>
<feature type="compositionally biased region" description="Acidic residues" evidence="1">
    <location>
        <begin position="47"/>
        <end position="66"/>
    </location>
</feature>
<evidence type="ECO:0000256" key="1">
    <source>
        <dbReference type="SAM" id="MobiDB-lite"/>
    </source>
</evidence>